<dbReference type="GO" id="GO:0005525">
    <property type="term" value="F:GTP binding"/>
    <property type="evidence" value="ECO:0007669"/>
    <property type="project" value="UniProtKB-KW"/>
</dbReference>
<evidence type="ECO:0000259" key="18">
    <source>
        <dbReference type="Pfam" id="PF01331"/>
    </source>
</evidence>
<evidence type="ECO:0000256" key="12">
    <source>
        <dbReference type="ARBA" id="ARBA00029909"/>
    </source>
</evidence>
<dbReference type="CDD" id="cd07895">
    <property type="entry name" value="Adenylation_mRNA_capping"/>
    <property type="match status" value="1"/>
</dbReference>
<evidence type="ECO:0000256" key="14">
    <source>
        <dbReference type="ARBA" id="ARBA00044624"/>
    </source>
</evidence>
<comment type="subunit">
    <text evidence="15">Heterodimer. The mRNA-capping enzyme is composed of two separate chains alpha and beta, respectively a mRNA guanylyltransferase and an mRNA 5'-triphosphate monophosphatase.</text>
</comment>
<dbReference type="Gene3D" id="2.40.50.140">
    <property type="entry name" value="Nucleic acid-binding proteins"/>
    <property type="match status" value="1"/>
</dbReference>
<dbReference type="InterPro" id="IPR013846">
    <property type="entry name" value="mRNA_cap_enzyme_C"/>
</dbReference>
<dbReference type="OrthoDB" id="200924at2759"/>
<evidence type="ECO:0000256" key="13">
    <source>
        <dbReference type="ARBA" id="ARBA00030702"/>
    </source>
</evidence>
<reference evidence="20 21" key="1">
    <citation type="submission" date="2018-12" db="EMBL/GenBank/DDBJ databases">
        <authorList>
            <person name="Tiukova I."/>
            <person name="Dainat J."/>
        </authorList>
    </citation>
    <scope>NUCLEOTIDE SEQUENCE [LARGE SCALE GENOMIC DNA]</scope>
</reference>
<dbReference type="PIRSF" id="PIRSF036959">
    <property type="entry name" value="mRNA_cap_alpha"/>
    <property type="match status" value="1"/>
</dbReference>
<dbReference type="Gene3D" id="3.30.470.30">
    <property type="entry name" value="DNA ligase/mRNA capping enzyme"/>
    <property type="match status" value="1"/>
</dbReference>
<feature type="active site" description="N6-GMP-lysine intermediate" evidence="16">
    <location>
        <position position="67"/>
    </location>
</feature>
<comment type="similarity">
    <text evidence="2">Belongs to the eukaryotic GTase family.</text>
</comment>
<evidence type="ECO:0000256" key="8">
    <source>
        <dbReference type="ARBA" id="ARBA00022741"/>
    </source>
</evidence>
<organism evidence="20 21">
    <name type="scientific">Brettanomyces naardenensis</name>
    <name type="common">Yeast</name>
    <dbReference type="NCBI Taxonomy" id="13370"/>
    <lineage>
        <taxon>Eukaryota</taxon>
        <taxon>Fungi</taxon>
        <taxon>Dikarya</taxon>
        <taxon>Ascomycota</taxon>
        <taxon>Saccharomycotina</taxon>
        <taxon>Pichiomycetes</taxon>
        <taxon>Pichiales</taxon>
        <taxon>Pichiaceae</taxon>
        <taxon>Brettanomyces</taxon>
    </lineage>
</organism>
<dbReference type="InterPro" id="IPR017075">
    <property type="entry name" value="mRNA_cap_enzyme_alpha"/>
</dbReference>
<dbReference type="InterPro" id="IPR001339">
    <property type="entry name" value="mRNA_cap_enzyme_adenylation"/>
</dbReference>
<comment type="catalytic activity">
    <reaction evidence="14">
        <text>a 5'-end diphospho-ribonucleoside in mRNA + GTP + H(+) = a 5'-end (5'-triphosphoguanosine)-ribonucleoside in mRNA + diphosphate</text>
        <dbReference type="Rhea" id="RHEA:67012"/>
        <dbReference type="Rhea" id="RHEA-COMP:17165"/>
        <dbReference type="Rhea" id="RHEA-COMP:17166"/>
        <dbReference type="ChEBI" id="CHEBI:15378"/>
        <dbReference type="ChEBI" id="CHEBI:33019"/>
        <dbReference type="ChEBI" id="CHEBI:37565"/>
        <dbReference type="ChEBI" id="CHEBI:167616"/>
        <dbReference type="ChEBI" id="CHEBI:167617"/>
        <dbReference type="EC" id="2.7.7.50"/>
    </reaction>
    <physiologicalReaction direction="left-to-right" evidence="14">
        <dbReference type="Rhea" id="RHEA:67013"/>
    </physiologicalReaction>
</comment>
<evidence type="ECO:0000259" key="19">
    <source>
        <dbReference type="Pfam" id="PF03919"/>
    </source>
</evidence>
<keyword evidence="8" id="KW-0547">Nucleotide-binding</keyword>
<dbReference type="GO" id="GO:0031533">
    <property type="term" value="C:mRNA capping enzyme complex"/>
    <property type="evidence" value="ECO:0007669"/>
    <property type="project" value="InterPro"/>
</dbReference>
<dbReference type="PANTHER" id="PTHR10367">
    <property type="entry name" value="MRNA-CAPPING ENZYME"/>
    <property type="match status" value="1"/>
</dbReference>
<evidence type="ECO:0000313" key="20">
    <source>
        <dbReference type="EMBL" id="VEU22314.1"/>
    </source>
</evidence>
<dbReference type="STRING" id="13370.A0A448YMZ5"/>
<evidence type="ECO:0000256" key="16">
    <source>
        <dbReference type="PIRSR" id="PIRSR036959-1"/>
    </source>
</evidence>
<keyword evidence="7" id="KW-0548">Nucleotidyltransferase</keyword>
<evidence type="ECO:0000256" key="4">
    <source>
        <dbReference type="ARBA" id="ARBA00019171"/>
    </source>
</evidence>
<dbReference type="PANTHER" id="PTHR10367:SF17">
    <property type="entry name" value="MRNA-CAPPING ENZYME"/>
    <property type="match status" value="1"/>
</dbReference>
<evidence type="ECO:0000256" key="15">
    <source>
        <dbReference type="ARBA" id="ARBA00047082"/>
    </source>
</evidence>
<dbReference type="Pfam" id="PF01331">
    <property type="entry name" value="mRNA_cap_enzyme"/>
    <property type="match status" value="1"/>
</dbReference>
<accession>A0A448YMZ5</accession>
<dbReference type="InterPro" id="IPR012340">
    <property type="entry name" value="NA-bd_OB-fold"/>
</dbReference>
<keyword evidence="21" id="KW-1185">Reference proteome</keyword>
<evidence type="ECO:0000256" key="9">
    <source>
        <dbReference type="ARBA" id="ARBA00023042"/>
    </source>
</evidence>
<dbReference type="GO" id="GO:0004484">
    <property type="term" value="F:mRNA guanylyltransferase activity"/>
    <property type="evidence" value="ECO:0007669"/>
    <property type="project" value="UniProtKB-EC"/>
</dbReference>
<feature type="domain" description="mRNA capping enzyme C-terminal" evidence="19">
    <location>
        <begin position="244"/>
        <end position="390"/>
    </location>
</feature>
<dbReference type="AlphaFoldDB" id="A0A448YMZ5"/>
<comment type="subcellular location">
    <subcellularLocation>
        <location evidence="1">Nucleus</location>
    </subcellularLocation>
</comment>
<evidence type="ECO:0000256" key="7">
    <source>
        <dbReference type="ARBA" id="ARBA00022695"/>
    </source>
</evidence>
<dbReference type="GO" id="GO:0005524">
    <property type="term" value="F:ATP binding"/>
    <property type="evidence" value="ECO:0007669"/>
    <property type="project" value="InterPro"/>
</dbReference>
<dbReference type="SUPFAM" id="SSF50249">
    <property type="entry name" value="Nucleic acid-binding proteins"/>
    <property type="match status" value="1"/>
</dbReference>
<dbReference type="GO" id="GO:0006370">
    <property type="term" value="P:7-methylguanosine mRNA capping"/>
    <property type="evidence" value="ECO:0007669"/>
    <property type="project" value="UniProtKB-KW"/>
</dbReference>
<evidence type="ECO:0000256" key="10">
    <source>
        <dbReference type="ARBA" id="ARBA00023134"/>
    </source>
</evidence>
<feature type="region of interest" description="Disordered" evidence="17">
    <location>
        <begin position="386"/>
        <end position="505"/>
    </location>
</feature>
<dbReference type="InterPro" id="IPR051029">
    <property type="entry name" value="mRNA_Capping_Enz/RNA_Phosphat"/>
</dbReference>
<keyword evidence="6" id="KW-0808">Transferase</keyword>
<keyword evidence="11" id="KW-0539">Nucleus</keyword>
<dbReference type="Proteomes" id="UP000290900">
    <property type="component" value="Unassembled WGS sequence"/>
</dbReference>
<feature type="domain" description="mRNA capping enzyme adenylation" evidence="18">
    <location>
        <begin position="44"/>
        <end position="240"/>
    </location>
</feature>
<name>A0A448YMZ5_BRENA</name>
<dbReference type="FunCoup" id="A0A448YMZ5">
    <property type="interactions" value="442"/>
</dbReference>
<gene>
    <name evidence="20" type="ORF">BRENAR_LOCUS3045</name>
</gene>
<evidence type="ECO:0000256" key="3">
    <source>
        <dbReference type="ARBA" id="ARBA00012475"/>
    </source>
</evidence>
<keyword evidence="5" id="KW-0507">mRNA processing</keyword>
<keyword evidence="9" id="KW-0506">mRNA capping</keyword>
<feature type="compositionally biased region" description="Basic and acidic residues" evidence="17">
    <location>
        <begin position="386"/>
        <end position="407"/>
    </location>
</feature>
<dbReference type="EC" id="2.7.7.50" evidence="3"/>
<feature type="compositionally biased region" description="Basic and acidic residues" evidence="17">
    <location>
        <begin position="430"/>
        <end position="477"/>
    </location>
</feature>
<feature type="compositionally biased region" description="Acidic residues" evidence="17">
    <location>
        <begin position="478"/>
        <end position="487"/>
    </location>
</feature>
<evidence type="ECO:0000256" key="11">
    <source>
        <dbReference type="ARBA" id="ARBA00023242"/>
    </source>
</evidence>
<proteinExistence type="inferred from homology"/>
<dbReference type="Pfam" id="PF03919">
    <property type="entry name" value="mRNA_cap_C"/>
    <property type="match status" value="1"/>
</dbReference>
<feature type="compositionally biased region" description="Polar residues" evidence="17">
    <location>
        <begin position="419"/>
        <end position="429"/>
    </location>
</feature>
<evidence type="ECO:0000313" key="21">
    <source>
        <dbReference type="Proteomes" id="UP000290900"/>
    </source>
</evidence>
<evidence type="ECO:0000256" key="1">
    <source>
        <dbReference type="ARBA" id="ARBA00004123"/>
    </source>
</evidence>
<evidence type="ECO:0000256" key="5">
    <source>
        <dbReference type="ARBA" id="ARBA00022664"/>
    </source>
</evidence>
<protein>
    <recommendedName>
        <fullName evidence="4">mRNA-capping enzyme subunit alpha</fullName>
        <ecNumber evidence="3">2.7.7.50</ecNumber>
    </recommendedName>
    <alternativeName>
        <fullName evidence="12">GTP--RNA guanylyltransferase</fullName>
    </alternativeName>
    <alternativeName>
        <fullName evidence="13">mRNA guanylyltransferase</fullName>
    </alternativeName>
</protein>
<evidence type="ECO:0000256" key="6">
    <source>
        <dbReference type="ARBA" id="ARBA00022679"/>
    </source>
</evidence>
<dbReference type="EMBL" id="CAACVR010000023">
    <property type="protein sequence ID" value="VEU22314.1"/>
    <property type="molecule type" value="Genomic_DNA"/>
</dbReference>
<dbReference type="InParanoid" id="A0A448YMZ5"/>
<evidence type="ECO:0000256" key="2">
    <source>
        <dbReference type="ARBA" id="ARBA00010237"/>
    </source>
</evidence>
<sequence>MITPSDRTVPEMPGEPVSDEVANYLKTKVSQMLHTRFNQFPGSQPVSFTRDHLHHNLMETDYLVCEKSDGLRVLMLVLTNQDTGEEGTFLINRENEYFMVPGFHFPRTNKNFDTSHNGTILDGELVYSTNPNTGVREVRYLIFDCLAMDMASVMHKNLWKRLYHAQHEFHKPYMELRRAYPEACSHFPFKLDFKNMTQPFKIDKIFREMKNLTYVSDGLVLTCCDSPYSPGTDQTLLKWKPAEENTIDFKIAVEFPKYVDSELPKHDPNREYPNYDAKPEFKLCVWKGGNDPYEGEGIEENTKRNGGEYRNSFRLYDDWHVPLSVSEDEWLAMKETGESFNGRIAECRRTRDGQWKMLRWRDDKLNGNHINVVLRILKSIEDSVTKQELIDAESEMKKRWTEREERKKAKALVQPPQPKTHQSNVPSVSSHHDEELPHYEEDTESRSQSEANGKETHENEKRKGEEHQQNEHEKADSDEYYESDGFEEEPKYAQANEPDTKRQKV</sequence>
<keyword evidence="10" id="KW-0342">GTP-binding</keyword>
<evidence type="ECO:0000256" key="17">
    <source>
        <dbReference type="SAM" id="MobiDB-lite"/>
    </source>
</evidence>
<dbReference type="SUPFAM" id="SSF56091">
    <property type="entry name" value="DNA ligase/mRNA capping enzyme, catalytic domain"/>
    <property type="match status" value="1"/>
</dbReference>